<dbReference type="RefSeq" id="WP_112572702.1">
    <property type="nucleotide sequence ID" value="NZ_CP043450.1"/>
</dbReference>
<evidence type="ECO:0008006" key="3">
    <source>
        <dbReference type="Google" id="ProtNLM"/>
    </source>
</evidence>
<dbReference type="Pfam" id="PF13385">
    <property type="entry name" value="Laminin_G_3"/>
    <property type="match status" value="1"/>
</dbReference>
<dbReference type="Gene3D" id="2.120.10.10">
    <property type="match status" value="1"/>
</dbReference>
<reference evidence="1" key="1">
    <citation type="submission" date="2019-08" db="EMBL/GenBank/DDBJ databases">
        <title>Comparative genome analysis confer to the adaptation heavy metal polluted environment.</title>
        <authorList>
            <person name="Li Y."/>
        </authorList>
    </citation>
    <scope>NUCLEOTIDE SEQUENCE [LARGE SCALE GENOMIC DNA]</scope>
    <source>
        <strain evidence="1">P1</strain>
    </source>
</reference>
<keyword evidence="2" id="KW-1185">Reference proteome</keyword>
<dbReference type="SUPFAM" id="SSF49899">
    <property type="entry name" value="Concanavalin A-like lectins/glucanases"/>
    <property type="match status" value="1"/>
</dbReference>
<sequence>MKHSLRIRLIISSLYFILAVFGCKKHEMANAQTPSSPGNPVADSLSFIPDINAEDFIDQRSITLGNIIYKAPYLDQPYIVQARDSSWICVFTTGRGAEGTPGQHVMSSRSTDLGKTWGPAVDIEPSSGPVASWAIPYITAYGRIYVFYDYNGDNISELNGKHIKNDLLGWYCYKYSDDMGQTWSDRYRLSIKNTLVDNNNNFKGQVQMFWGICKPIHSTNGLLFSYTKIGAYISDRGEGWLVNCPNIETEKDINALQWNILPGGDVGIKNPTWSLQEEHNLVQLSNGSLYCVNRTYLGFPGFAISTNLGTSWNTPAPMRYGNGTPSDRIFKHPTACPRIFKCSNGKYLFWFHNYGTPGYNNRNPVWVSGGIERNGTIWWSEPEILLYSGNVNEGMSYPDLIEQEGKYFITETQKNTARVHEISPLLLNDLWYQRFRKEKVTRGLINEYEAPNDLTLPSNNKFFPSLENNGGFTVDFFVTLNNLNSVGHILTNSTGNGPGLDIATTNNGTIAISLNDGVKSVSLETDKGTIVPNKLHHVAFVVDGGANIIMAMVDGKLCDGGANAPAGWTRFFGINNINTDSPVTFGKNLDGTISNLKIYSRALRTSELVSNYRAAK</sequence>
<dbReference type="InterPro" id="IPR036278">
    <property type="entry name" value="Sialidase_sf"/>
</dbReference>
<dbReference type="CDD" id="cd15482">
    <property type="entry name" value="Sialidase_non-viral"/>
    <property type="match status" value="1"/>
</dbReference>
<gene>
    <name evidence="1" type="ORF">DEO27_019060</name>
</gene>
<dbReference type="Proteomes" id="UP000251402">
    <property type="component" value="Chromosome"/>
</dbReference>
<name>A0A5C1I2E5_9SPHI</name>
<dbReference type="SUPFAM" id="SSF50939">
    <property type="entry name" value="Sialidases"/>
    <property type="match status" value="1"/>
</dbReference>
<protein>
    <recommendedName>
        <fullName evidence="3">Sialidase domain-containing protein</fullName>
    </recommendedName>
</protein>
<dbReference type="InterPro" id="IPR013320">
    <property type="entry name" value="ConA-like_dom_sf"/>
</dbReference>
<dbReference type="AlphaFoldDB" id="A0A5C1I2E5"/>
<dbReference type="GO" id="GO:0005975">
    <property type="term" value="P:carbohydrate metabolic process"/>
    <property type="evidence" value="ECO:0007669"/>
    <property type="project" value="UniProtKB-ARBA"/>
</dbReference>
<dbReference type="PROSITE" id="PS51257">
    <property type="entry name" value="PROKAR_LIPOPROTEIN"/>
    <property type="match status" value="1"/>
</dbReference>
<dbReference type="OrthoDB" id="240763at2"/>
<dbReference type="KEGG" id="mrub:DEO27_019060"/>
<proteinExistence type="predicted"/>
<dbReference type="GO" id="GO:0004553">
    <property type="term" value="F:hydrolase activity, hydrolyzing O-glycosyl compounds"/>
    <property type="evidence" value="ECO:0007669"/>
    <property type="project" value="UniProtKB-ARBA"/>
</dbReference>
<evidence type="ECO:0000313" key="2">
    <source>
        <dbReference type="Proteomes" id="UP000251402"/>
    </source>
</evidence>
<dbReference type="EMBL" id="CP043450">
    <property type="protein sequence ID" value="QEM12039.1"/>
    <property type="molecule type" value="Genomic_DNA"/>
</dbReference>
<evidence type="ECO:0000313" key="1">
    <source>
        <dbReference type="EMBL" id="QEM12039.1"/>
    </source>
</evidence>
<dbReference type="Gene3D" id="2.60.120.200">
    <property type="match status" value="1"/>
</dbReference>
<accession>A0A5C1I2E5</accession>
<organism evidence="1 2">
    <name type="scientific">Mucilaginibacter rubeus</name>
    <dbReference type="NCBI Taxonomy" id="2027860"/>
    <lineage>
        <taxon>Bacteria</taxon>
        <taxon>Pseudomonadati</taxon>
        <taxon>Bacteroidota</taxon>
        <taxon>Sphingobacteriia</taxon>
        <taxon>Sphingobacteriales</taxon>
        <taxon>Sphingobacteriaceae</taxon>
        <taxon>Mucilaginibacter</taxon>
    </lineage>
</organism>